<name>A0A511B2B5_9PROT</name>
<accession>A0A511B2B5</accession>
<dbReference type="AlphaFoldDB" id="A0A511B2B5"/>
<comment type="caution">
    <text evidence="1">The sequence shown here is derived from an EMBL/GenBank/DDBJ whole genome shotgun (WGS) entry which is preliminary data.</text>
</comment>
<evidence type="ECO:0000313" key="1">
    <source>
        <dbReference type="EMBL" id="GEK93932.1"/>
    </source>
</evidence>
<gene>
    <name evidence="1" type="ORF">GWA01_17020</name>
</gene>
<dbReference type="EMBL" id="BJUZ01000002">
    <property type="protein sequence ID" value="GEK93932.1"/>
    <property type="molecule type" value="Genomic_DNA"/>
</dbReference>
<reference evidence="1 2" key="1">
    <citation type="submission" date="2019-07" db="EMBL/GenBank/DDBJ databases">
        <title>Whole genome shotgun sequence of Gluconobacter wancherniae NBRC 103581.</title>
        <authorList>
            <person name="Hosoyama A."/>
            <person name="Uohara A."/>
            <person name="Ohji S."/>
            <person name="Ichikawa N."/>
        </authorList>
    </citation>
    <scope>NUCLEOTIDE SEQUENCE [LARGE SCALE GENOMIC DNA]</scope>
    <source>
        <strain evidence="1 2">NBRC 103581</strain>
    </source>
</reference>
<proteinExistence type="predicted"/>
<organism evidence="1 2">
    <name type="scientific">Gluconobacter wancherniae NBRC 103581</name>
    <dbReference type="NCBI Taxonomy" id="656744"/>
    <lineage>
        <taxon>Bacteria</taxon>
        <taxon>Pseudomonadati</taxon>
        <taxon>Pseudomonadota</taxon>
        <taxon>Alphaproteobacteria</taxon>
        <taxon>Acetobacterales</taxon>
        <taxon>Acetobacteraceae</taxon>
        <taxon>Gluconobacter</taxon>
    </lineage>
</organism>
<keyword evidence="2" id="KW-1185">Reference proteome</keyword>
<evidence type="ECO:0000313" key="2">
    <source>
        <dbReference type="Proteomes" id="UP000321230"/>
    </source>
</evidence>
<sequence length="131" mass="14694">MVRRAHVNRIAGDVQPDLLEWTPPQTHLPGPEVDLQLFSPLNFRPPSGDAFLYHLTDTASATRYLSEGLPLQDDLALLDAIVMVNALSENLPDRDLTVLRVRRRLVRRWLRKGTAEGHACYVLVQNASDGT</sequence>
<protein>
    <submittedName>
        <fullName evidence="1">Uncharacterized protein</fullName>
    </submittedName>
</protein>
<dbReference type="Proteomes" id="UP000321230">
    <property type="component" value="Unassembled WGS sequence"/>
</dbReference>